<evidence type="ECO:0000256" key="8">
    <source>
        <dbReference type="SAM" id="Phobius"/>
    </source>
</evidence>
<dbReference type="PROSITE" id="PS50198">
    <property type="entry name" value="PPIC_PPIASE_2"/>
    <property type="match status" value="1"/>
</dbReference>
<feature type="transmembrane region" description="Helical" evidence="8">
    <location>
        <begin position="13"/>
        <end position="34"/>
    </location>
</feature>
<comment type="catalytic activity">
    <reaction evidence="1">
        <text>[protein]-peptidylproline (omega=180) = [protein]-peptidylproline (omega=0)</text>
        <dbReference type="Rhea" id="RHEA:16237"/>
        <dbReference type="Rhea" id="RHEA-COMP:10747"/>
        <dbReference type="Rhea" id="RHEA-COMP:10748"/>
        <dbReference type="ChEBI" id="CHEBI:83833"/>
        <dbReference type="ChEBI" id="CHEBI:83834"/>
        <dbReference type="EC" id="5.2.1.8"/>
    </reaction>
</comment>
<dbReference type="GO" id="GO:0003755">
    <property type="term" value="F:peptidyl-prolyl cis-trans isomerase activity"/>
    <property type="evidence" value="ECO:0007669"/>
    <property type="project" value="UniProtKB-KW"/>
</dbReference>
<dbReference type="EMBL" id="LAZL01000027">
    <property type="protein sequence ID" value="KMT64328.1"/>
    <property type="molecule type" value="Genomic_DNA"/>
</dbReference>
<name>A0A0J8GUG5_9ALTE</name>
<keyword evidence="11" id="KW-1185">Reference proteome</keyword>
<dbReference type="InterPro" id="IPR027304">
    <property type="entry name" value="Trigger_fact/SurA_dom_sf"/>
</dbReference>
<evidence type="ECO:0000256" key="7">
    <source>
        <dbReference type="PROSITE-ProRule" id="PRU00278"/>
    </source>
</evidence>
<evidence type="ECO:0000256" key="6">
    <source>
        <dbReference type="ARBA" id="ARBA00023235"/>
    </source>
</evidence>
<dbReference type="InterPro" id="IPR046357">
    <property type="entry name" value="PPIase_dom_sf"/>
</dbReference>
<dbReference type="Gene3D" id="3.10.50.40">
    <property type="match status" value="1"/>
</dbReference>
<dbReference type="RefSeq" id="WP_048694315.1">
    <property type="nucleotide sequence ID" value="NZ_KQ130499.1"/>
</dbReference>
<dbReference type="PANTHER" id="PTHR47245">
    <property type="entry name" value="PEPTIDYLPROLYL ISOMERASE"/>
    <property type="match status" value="1"/>
</dbReference>
<dbReference type="PANTHER" id="PTHR47245:SF1">
    <property type="entry name" value="FOLDASE PROTEIN PRSA"/>
    <property type="match status" value="1"/>
</dbReference>
<organism evidence="10 11">
    <name type="scientific">Catenovulum maritimum</name>
    <dbReference type="NCBI Taxonomy" id="1513271"/>
    <lineage>
        <taxon>Bacteria</taxon>
        <taxon>Pseudomonadati</taxon>
        <taxon>Pseudomonadota</taxon>
        <taxon>Gammaproteobacteria</taxon>
        <taxon>Alteromonadales</taxon>
        <taxon>Alteromonadaceae</taxon>
        <taxon>Catenovulum</taxon>
    </lineage>
</organism>
<keyword evidence="8" id="KW-0472">Membrane</keyword>
<dbReference type="Proteomes" id="UP000037600">
    <property type="component" value="Unassembled WGS sequence"/>
</dbReference>
<dbReference type="InterPro" id="IPR000297">
    <property type="entry name" value="PPIase_PpiC"/>
</dbReference>
<keyword evidence="6 7" id="KW-0413">Isomerase</keyword>
<protein>
    <recommendedName>
        <fullName evidence="3">peptidylprolyl isomerase</fullName>
        <ecNumber evidence="3">5.2.1.8</ecNumber>
    </recommendedName>
</protein>
<feature type="domain" description="PpiC" evidence="9">
    <location>
        <begin position="152"/>
        <end position="254"/>
    </location>
</feature>
<keyword evidence="8" id="KW-0812">Transmembrane</keyword>
<evidence type="ECO:0000256" key="4">
    <source>
        <dbReference type="ARBA" id="ARBA00022729"/>
    </source>
</evidence>
<keyword evidence="5 7" id="KW-0697">Rotamase</keyword>
<dbReference type="AlphaFoldDB" id="A0A0J8GUG5"/>
<comment type="similarity">
    <text evidence="2">Belongs to the PpiC/parvulin rotamase family.</text>
</comment>
<gene>
    <name evidence="10" type="ORF">XM47_15155</name>
</gene>
<sequence length="323" mass="37103">MKLTPTYTLASPWVSYPIGFIFGVVSLWLAQLSYQAFMLAKPELLTVNVAKVGDEYISLEYFEQAAKNRAGKHLDSLDYNVLLDELIVRQASIQFAKRHNQDDSYDYIQAVENLLIGQLRQQILQPKLDKIKVLEAEIQEYYQANPRKYQQNTRVQIAMLYQTLTGDINQQIEQLNQVRDKALAIKLKDFGPLAIEHSDDQASRYKGGLKGWQIQGVASKYPQAVQNIMFHLKLGEVSPVIQTDKGLYLIKSVNKVNEQVLPFERVRQKIYHQLITQKQQQAELEFNQTVLKAISVERYLDKLPAKLVSPQKTQEQAAQPPRL</sequence>
<evidence type="ECO:0000256" key="5">
    <source>
        <dbReference type="ARBA" id="ARBA00023110"/>
    </source>
</evidence>
<evidence type="ECO:0000256" key="1">
    <source>
        <dbReference type="ARBA" id="ARBA00000971"/>
    </source>
</evidence>
<dbReference type="InterPro" id="IPR050245">
    <property type="entry name" value="PrsA_foldase"/>
</dbReference>
<evidence type="ECO:0000313" key="11">
    <source>
        <dbReference type="Proteomes" id="UP000037600"/>
    </source>
</evidence>
<reference evidence="10 11" key="1">
    <citation type="submission" date="2015-04" db="EMBL/GenBank/DDBJ databases">
        <title>Draft Genome Sequence of the Novel Agar-Digesting Marine Bacterium Q1.</title>
        <authorList>
            <person name="Li Y."/>
            <person name="Li D."/>
            <person name="Chen G."/>
            <person name="Du Z."/>
        </authorList>
    </citation>
    <scope>NUCLEOTIDE SEQUENCE [LARGE SCALE GENOMIC DNA]</scope>
    <source>
        <strain evidence="10 11">Q1</strain>
    </source>
</reference>
<evidence type="ECO:0000256" key="3">
    <source>
        <dbReference type="ARBA" id="ARBA00013194"/>
    </source>
</evidence>
<keyword evidence="8" id="KW-1133">Transmembrane helix</keyword>
<comment type="caution">
    <text evidence="10">The sequence shown here is derived from an EMBL/GenBank/DDBJ whole genome shotgun (WGS) entry which is preliminary data.</text>
</comment>
<evidence type="ECO:0000259" key="9">
    <source>
        <dbReference type="PROSITE" id="PS50198"/>
    </source>
</evidence>
<evidence type="ECO:0000256" key="2">
    <source>
        <dbReference type="ARBA" id="ARBA00007656"/>
    </source>
</evidence>
<proteinExistence type="inferred from homology"/>
<dbReference type="SUPFAM" id="SSF109998">
    <property type="entry name" value="Triger factor/SurA peptide-binding domain-like"/>
    <property type="match status" value="1"/>
</dbReference>
<dbReference type="STRING" id="1513271.XM47_15155"/>
<dbReference type="EC" id="5.2.1.8" evidence="3"/>
<dbReference type="SUPFAM" id="SSF54534">
    <property type="entry name" value="FKBP-like"/>
    <property type="match status" value="1"/>
</dbReference>
<dbReference type="OrthoDB" id="9812372at2"/>
<evidence type="ECO:0000313" key="10">
    <source>
        <dbReference type="EMBL" id="KMT64328.1"/>
    </source>
</evidence>
<dbReference type="Pfam" id="PF13145">
    <property type="entry name" value="Rotamase_2"/>
    <property type="match status" value="1"/>
</dbReference>
<accession>A0A0J8GUG5</accession>
<keyword evidence="4" id="KW-0732">Signal</keyword>